<dbReference type="SUPFAM" id="SSF103473">
    <property type="entry name" value="MFS general substrate transporter"/>
    <property type="match status" value="1"/>
</dbReference>
<gene>
    <name evidence="5" type="ORF">SAMN04488056_110105</name>
</gene>
<feature type="transmembrane region" description="Helical" evidence="4">
    <location>
        <begin position="170"/>
        <end position="190"/>
    </location>
</feature>
<dbReference type="GO" id="GO:0022857">
    <property type="term" value="F:transmembrane transporter activity"/>
    <property type="evidence" value="ECO:0007669"/>
    <property type="project" value="InterPro"/>
</dbReference>
<feature type="transmembrane region" description="Helical" evidence="4">
    <location>
        <begin position="276"/>
        <end position="293"/>
    </location>
</feature>
<feature type="transmembrane region" description="Helical" evidence="4">
    <location>
        <begin position="142"/>
        <end position="164"/>
    </location>
</feature>
<dbReference type="AlphaFoldDB" id="A0A1I5IZY7"/>
<dbReference type="InterPro" id="IPR036259">
    <property type="entry name" value="MFS_trans_sf"/>
</dbReference>
<evidence type="ECO:0000256" key="4">
    <source>
        <dbReference type="SAM" id="Phobius"/>
    </source>
</evidence>
<keyword evidence="2 4" id="KW-1133">Transmembrane helix</keyword>
<feature type="transmembrane region" description="Helical" evidence="4">
    <location>
        <begin position="210"/>
        <end position="233"/>
    </location>
</feature>
<feature type="transmembrane region" description="Helical" evidence="4">
    <location>
        <begin position="245"/>
        <end position="264"/>
    </location>
</feature>
<evidence type="ECO:0000313" key="5">
    <source>
        <dbReference type="EMBL" id="SFO66052.1"/>
    </source>
</evidence>
<evidence type="ECO:0000256" key="1">
    <source>
        <dbReference type="ARBA" id="ARBA00022692"/>
    </source>
</evidence>
<organism evidence="5 6">
    <name type="scientific">Cohaesibacter marisflavi</name>
    <dbReference type="NCBI Taxonomy" id="655353"/>
    <lineage>
        <taxon>Bacteria</taxon>
        <taxon>Pseudomonadati</taxon>
        <taxon>Pseudomonadota</taxon>
        <taxon>Alphaproteobacteria</taxon>
        <taxon>Hyphomicrobiales</taxon>
        <taxon>Cohaesibacteraceae</taxon>
    </lineage>
</organism>
<feature type="transmembrane region" description="Helical" evidence="4">
    <location>
        <begin position="54"/>
        <end position="74"/>
    </location>
</feature>
<name>A0A1I5IZY7_9HYPH</name>
<evidence type="ECO:0000256" key="2">
    <source>
        <dbReference type="ARBA" id="ARBA00022989"/>
    </source>
</evidence>
<dbReference type="Proteomes" id="UP000199236">
    <property type="component" value="Unassembled WGS sequence"/>
</dbReference>
<dbReference type="Gene3D" id="1.20.1250.20">
    <property type="entry name" value="MFS general substrate transporter like domains"/>
    <property type="match status" value="2"/>
</dbReference>
<dbReference type="Pfam" id="PF07690">
    <property type="entry name" value="MFS_1"/>
    <property type="match status" value="1"/>
</dbReference>
<dbReference type="STRING" id="655353.SAMN04488056_110105"/>
<sequence>MKASAVSARSWRTPFVLLMLMAAANQLGFASWNNLLNNFAINEVGFTGREIGIAQSIREIPGFLAFTAIFVLLIMREQTMAFLALAFLGVGVAMTGFLPTIYGLYFSTIIMSIGFHYYETANQSLSLQWLPKDKAPAMMGRILAVAATAQLVAYGVIFITWKTMHLSYETVFLIGGSMTIIMIAVLWFLFPQFEAPNPQRKKLVLRQRYWLYYALTFMGGARRQIFTVFAGFMMVEKFGYRVDEIAALFFINCLFNMIFAPQIGKFIGRFGERRMMGIEYVGLFIIFTSYAFVSSPWMAAALYVADNAFFAMAIAMKTYFQKIADPADIAPTAGVAFTINHIAAIVIPAAFGLIWLINPAAVFLLGSCMAIISFILSRFVPRHPEEGHEWVGKAPSVPQPAAE</sequence>
<evidence type="ECO:0000313" key="6">
    <source>
        <dbReference type="Proteomes" id="UP000199236"/>
    </source>
</evidence>
<reference evidence="5 6" key="1">
    <citation type="submission" date="2016-10" db="EMBL/GenBank/DDBJ databases">
        <authorList>
            <person name="de Groot N.N."/>
        </authorList>
    </citation>
    <scope>NUCLEOTIDE SEQUENCE [LARGE SCALE GENOMIC DNA]</scope>
    <source>
        <strain evidence="5 6">CGMCC 1.9157</strain>
    </source>
</reference>
<dbReference type="PANTHER" id="PTHR23518">
    <property type="entry name" value="C-METHYLTRANSFERASE"/>
    <property type="match status" value="1"/>
</dbReference>
<evidence type="ECO:0000256" key="3">
    <source>
        <dbReference type="ARBA" id="ARBA00023136"/>
    </source>
</evidence>
<feature type="transmembrane region" description="Helical" evidence="4">
    <location>
        <begin position="361"/>
        <end position="380"/>
    </location>
</feature>
<dbReference type="PANTHER" id="PTHR23518:SF2">
    <property type="entry name" value="MAJOR FACILITATOR SUPERFAMILY TRANSPORTER"/>
    <property type="match status" value="1"/>
</dbReference>
<keyword evidence="1 4" id="KW-0812">Transmembrane</keyword>
<feature type="transmembrane region" description="Helical" evidence="4">
    <location>
        <begin position="332"/>
        <end position="355"/>
    </location>
</feature>
<protein>
    <submittedName>
        <fullName evidence="5">Predicted arabinose efflux permease, MFS family</fullName>
    </submittedName>
</protein>
<dbReference type="RefSeq" id="WP_210186787.1">
    <property type="nucleotide sequence ID" value="NZ_FOVR01000010.1"/>
</dbReference>
<keyword evidence="3 4" id="KW-0472">Membrane</keyword>
<dbReference type="InterPro" id="IPR011701">
    <property type="entry name" value="MFS"/>
</dbReference>
<feature type="transmembrane region" description="Helical" evidence="4">
    <location>
        <begin position="81"/>
        <end position="98"/>
    </location>
</feature>
<proteinExistence type="predicted"/>
<accession>A0A1I5IZY7</accession>
<dbReference type="EMBL" id="FOVR01000010">
    <property type="protein sequence ID" value="SFO66052.1"/>
    <property type="molecule type" value="Genomic_DNA"/>
</dbReference>
<keyword evidence="6" id="KW-1185">Reference proteome</keyword>